<dbReference type="Gene3D" id="3.30.950.30">
    <property type="entry name" value="Schlafen, AAA domain"/>
    <property type="match status" value="1"/>
</dbReference>
<evidence type="ECO:0008006" key="2">
    <source>
        <dbReference type="Google" id="ProtNLM"/>
    </source>
</evidence>
<gene>
    <name evidence="1" type="ORF">EZS27_031205</name>
</gene>
<dbReference type="AlphaFoldDB" id="A0A5J4QCZ2"/>
<protein>
    <recommendedName>
        <fullName evidence="2">Schlafen AlbA-2 domain-containing protein</fullName>
    </recommendedName>
</protein>
<proteinExistence type="predicted"/>
<feature type="non-terminal residue" evidence="1">
    <location>
        <position position="185"/>
    </location>
</feature>
<accession>A0A5J4QCZ2</accession>
<comment type="caution">
    <text evidence="1">The sequence shown here is derived from an EMBL/GenBank/DDBJ whole genome shotgun (WGS) entry which is preliminary data.</text>
</comment>
<name>A0A5J4QCZ2_9ZZZZ</name>
<dbReference type="PANTHER" id="PTHR30595">
    <property type="entry name" value="GLPR-RELATED TRANSCRIPTIONAL REPRESSOR"/>
    <property type="match status" value="1"/>
</dbReference>
<sequence length="185" mass="20853">MLTNDQIRILLSDIENERVERTISTKDTDKFAWVICAFANDLSNKRQPSYLFIGAHENGSLCGLKVTDKLSRNLAGLCSDGNILPQPALMVEKVSFPKGDKREIKQQLASLKLFDTTHDRPTVGGILLVSKDPVHVLFGAYIQYVKFAGTSRTSKVLNERQFSGNLITILNEIDYFIKYTIQTQR</sequence>
<organism evidence="1">
    <name type="scientific">termite gut metagenome</name>
    <dbReference type="NCBI Taxonomy" id="433724"/>
    <lineage>
        <taxon>unclassified sequences</taxon>
        <taxon>metagenomes</taxon>
        <taxon>organismal metagenomes</taxon>
    </lineage>
</organism>
<dbReference type="PANTHER" id="PTHR30595:SF6">
    <property type="entry name" value="SCHLAFEN ALBA-2 DOMAIN-CONTAINING PROTEIN"/>
    <property type="match status" value="1"/>
</dbReference>
<dbReference type="InterPro" id="IPR038461">
    <property type="entry name" value="Schlafen_AlbA_2_dom_sf"/>
</dbReference>
<dbReference type="EMBL" id="SNRY01004068">
    <property type="protein sequence ID" value="KAA6318834.1"/>
    <property type="molecule type" value="Genomic_DNA"/>
</dbReference>
<evidence type="ECO:0000313" key="1">
    <source>
        <dbReference type="EMBL" id="KAA6318834.1"/>
    </source>
</evidence>
<reference evidence="1" key="1">
    <citation type="submission" date="2019-03" db="EMBL/GenBank/DDBJ databases">
        <title>Single cell metagenomics reveals metabolic interactions within the superorganism composed of flagellate Streblomastix strix and complex community of Bacteroidetes bacteria on its surface.</title>
        <authorList>
            <person name="Treitli S.C."/>
            <person name="Kolisko M."/>
            <person name="Husnik F."/>
            <person name="Keeling P."/>
            <person name="Hampl V."/>
        </authorList>
    </citation>
    <scope>NUCLEOTIDE SEQUENCE</scope>
    <source>
        <strain evidence="1">STM</strain>
    </source>
</reference>